<gene>
    <name evidence="3" type="ORF">NQ314_015462</name>
</gene>
<evidence type="ECO:0000256" key="1">
    <source>
        <dbReference type="PROSITE-ProRule" id="PRU00042"/>
    </source>
</evidence>
<keyword evidence="4" id="KW-1185">Reference proteome</keyword>
<accession>A0AAV8WYB0</accession>
<dbReference type="AlphaFoldDB" id="A0AAV8WYB0"/>
<evidence type="ECO:0000313" key="4">
    <source>
        <dbReference type="Proteomes" id="UP001162156"/>
    </source>
</evidence>
<feature type="domain" description="C2H2-type" evidence="2">
    <location>
        <begin position="242"/>
        <end position="270"/>
    </location>
</feature>
<dbReference type="Proteomes" id="UP001162156">
    <property type="component" value="Unassembled WGS sequence"/>
</dbReference>
<sequence length="306" mass="35592">MIKTNPPIDDSVLFKIDNSTQTTTPEKVEAPYSIEIQDHIVVKEYRANTFDGKKITMKQLINWPYIEIEFISKELKFKRTNVHAFKRYLTFSTEKITFKNTGELIEEVAVINNEIGREAYTLNVMKQYCHMYTNVLEKLQVILIILEDFVLDITEINMNSIATNTSIIFNIGGCIYARNKSVRTSDQAVSFAEFITPKMKFSLFHFKAIKDENSATPFEKLQELNNTTDVNIIRSFLPSIKYNCIYCIKSYSDKSDILKHFKQKHCMEQPVLCYKCKLQLNITALTENRWRHKCINCNSGTQSVPR</sequence>
<keyword evidence="1" id="KW-0862">Zinc</keyword>
<evidence type="ECO:0000313" key="3">
    <source>
        <dbReference type="EMBL" id="KAJ8931600.1"/>
    </source>
</evidence>
<keyword evidence="1" id="KW-0479">Metal-binding</keyword>
<reference evidence="3" key="1">
    <citation type="journal article" date="2023" name="Insect Mol. Biol.">
        <title>Genome sequencing provides insights into the evolution of gene families encoding plant cell wall-degrading enzymes in longhorned beetles.</title>
        <authorList>
            <person name="Shin N.R."/>
            <person name="Okamura Y."/>
            <person name="Kirsch R."/>
            <person name="Pauchet Y."/>
        </authorList>
    </citation>
    <scope>NUCLEOTIDE SEQUENCE</scope>
    <source>
        <strain evidence="3">RBIC_L_NR</strain>
    </source>
</reference>
<dbReference type="PROSITE" id="PS00028">
    <property type="entry name" value="ZINC_FINGER_C2H2_1"/>
    <property type="match status" value="1"/>
</dbReference>
<dbReference type="PROSITE" id="PS50157">
    <property type="entry name" value="ZINC_FINGER_C2H2_2"/>
    <property type="match status" value="1"/>
</dbReference>
<comment type="caution">
    <text evidence="3">The sequence shown here is derived from an EMBL/GenBank/DDBJ whole genome shotgun (WGS) entry which is preliminary data.</text>
</comment>
<dbReference type="InterPro" id="IPR013087">
    <property type="entry name" value="Znf_C2H2_type"/>
</dbReference>
<protein>
    <recommendedName>
        <fullName evidence="2">C2H2-type domain-containing protein</fullName>
    </recommendedName>
</protein>
<name>A0AAV8WYB0_9CUCU</name>
<organism evidence="3 4">
    <name type="scientific">Rhamnusium bicolor</name>
    <dbReference type="NCBI Taxonomy" id="1586634"/>
    <lineage>
        <taxon>Eukaryota</taxon>
        <taxon>Metazoa</taxon>
        <taxon>Ecdysozoa</taxon>
        <taxon>Arthropoda</taxon>
        <taxon>Hexapoda</taxon>
        <taxon>Insecta</taxon>
        <taxon>Pterygota</taxon>
        <taxon>Neoptera</taxon>
        <taxon>Endopterygota</taxon>
        <taxon>Coleoptera</taxon>
        <taxon>Polyphaga</taxon>
        <taxon>Cucujiformia</taxon>
        <taxon>Chrysomeloidea</taxon>
        <taxon>Cerambycidae</taxon>
        <taxon>Lepturinae</taxon>
        <taxon>Rhagiini</taxon>
        <taxon>Rhamnusium</taxon>
    </lineage>
</organism>
<evidence type="ECO:0000259" key="2">
    <source>
        <dbReference type="PROSITE" id="PS50157"/>
    </source>
</evidence>
<dbReference type="GO" id="GO:0008270">
    <property type="term" value="F:zinc ion binding"/>
    <property type="evidence" value="ECO:0007669"/>
    <property type="project" value="UniProtKB-KW"/>
</dbReference>
<keyword evidence="1" id="KW-0863">Zinc-finger</keyword>
<dbReference type="EMBL" id="JANEYF010004280">
    <property type="protein sequence ID" value="KAJ8931600.1"/>
    <property type="molecule type" value="Genomic_DNA"/>
</dbReference>
<proteinExistence type="predicted"/>